<proteinExistence type="predicted"/>
<protein>
    <submittedName>
        <fullName evidence="1">Type II toxin-antitoxin system PemK/MazF family toxin</fullName>
    </submittedName>
</protein>
<reference evidence="1 2" key="1">
    <citation type="submission" date="2024-09" db="EMBL/GenBank/DDBJ databases">
        <title>Floridaenema gen nov. (Aerosakkonemataceae, Aerosakkonematales ord. nov., Cyanobacteria) from benthic tropical and subtropical fresh waters, with the description of four new species.</title>
        <authorList>
            <person name="Moretto J.A."/>
            <person name="Berthold D.E."/>
            <person name="Lefler F.W."/>
            <person name="Huang I.-S."/>
            <person name="Laughinghouse H. IV."/>
        </authorList>
    </citation>
    <scope>NUCLEOTIDE SEQUENCE [LARGE SCALE GENOMIC DNA]</scope>
    <source>
        <strain evidence="1 2">BLCC-F167</strain>
    </source>
</reference>
<organism evidence="1 2">
    <name type="scientific">Floridaenema evergladense BLCC-F167</name>
    <dbReference type="NCBI Taxonomy" id="3153639"/>
    <lineage>
        <taxon>Bacteria</taxon>
        <taxon>Bacillati</taxon>
        <taxon>Cyanobacteriota</taxon>
        <taxon>Cyanophyceae</taxon>
        <taxon>Oscillatoriophycideae</taxon>
        <taxon>Aerosakkonematales</taxon>
        <taxon>Aerosakkonemataceae</taxon>
        <taxon>Floridanema</taxon>
        <taxon>Floridanema evergladense</taxon>
    </lineage>
</organism>
<dbReference type="SUPFAM" id="SSF50118">
    <property type="entry name" value="Cell growth inhibitor/plasmid maintenance toxic component"/>
    <property type="match status" value="1"/>
</dbReference>
<name>A0ABV4WL97_9CYAN</name>
<dbReference type="InterPro" id="IPR003477">
    <property type="entry name" value="PemK-like"/>
</dbReference>
<evidence type="ECO:0000313" key="2">
    <source>
        <dbReference type="Proteomes" id="UP001576780"/>
    </source>
</evidence>
<dbReference type="Proteomes" id="UP001576780">
    <property type="component" value="Unassembled WGS sequence"/>
</dbReference>
<dbReference type="EMBL" id="JBHFNT010000119">
    <property type="protein sequence ID" value="MFB2835721.1"/>
    <property type="molecule type" value="Genomic_DNA"/>
</dbReference>
<comment type="caution">
    <text evidence="1">The sequence shown here is derived from an EMBL/GenBank/DDBJ whole genome shotgun (WGS) entry which is preliminary data.</text>
</comment>
<dbReference type="Pfam" id="PF02452">
    <property type="entry name" value="PemK_toxin"/>
    <property type="match status" value="1"/>
</dbReference>
<dbReference type="RefSeq" id="WP_413278126.1">
    <property type="nucleotide sequence ID" value="NZ_JBHFNT010000119.1"/>
</dbReference>
<gene>
    <name evidence="1" type="ORF">ACE1CA_14410</name>
</gene>
<sequence>MQEADVVLTPIPQADGTIKNRPVILLRELPPYGDFLVCGVSTQLHQQVTGFDDIISPSDPDFTDSGLRVQSLIRLGFLAVVPRNQIIGSIGAISSERHQRLLKTLSDYLVN</sequence>
<evidence type="ECO:0000313" key="1">
    <source>
        <dbReference type="EMBL" id="MFB2835721.1"/>
    </source>
</evidence>
<accession>A0ABV4WL97</accession>
<keyword evidence="2" id="KW-1185">Reference proteome</keyword>